<reference evidence="1" key="1">
    <citation type="submission" date="2024-05" db="EMBL/GenBank/DDBJ databases">
        <authorList>
            <person name="Yang L."/>
            <person name="Pan L."/>
        </authorList>
    </citation>
    <scope>NUCLEOTIDE SEQUENCE</scope>
    <source>
        <strain evidence="1">FCG-7</strain>
    </source>
</reference>
<dbReference type="PANTHER" id="PTHR39431:SF1">
    <property type="entry name" value="FRPA_C-RELATED PROTEIN"/>
    <property type="match status" value="1"/>
</dbReference>
<dbReference type="PANTHER" id="PTHR39431">
    <property type="entry name" value="FRPA/C-RELATED PROTEIN"/>
    <property type="match status" value="1"/>
</dbReference>
<dbReference type="RefSeq" id="WP_348946474.1">
    <property type="nucleotide sequence ID" value="NZ_CP157355.1"/>
</dbReference>
<evidence type="ECO:0008006" key="2">
    <source>
        <dbReference type="Google" id="ProtNLM"/>
    </source>
</evidence>
<dbReference type="AlphaFoldDB" id="A0AAU7FEY9"/>
<protein>
    <recommendedName>
        <fullName evidence="2">VCBS repeat-containing protein</fullName>
    </recommendedName>
</protein>
<gene>
    <name evidence="1" type="ORF">ABHF33_08020</name>
</gene>
<proteinExistence type="predicted"/>
<evidence type="ECO:0000313" key="1">
    <source>
        <dbReference type="EMBL" id="XBM02201.1"/>
    </source>
</evidence>
<organism evidence="1">
    <name type="scientific">Chitinibacter mangrovi</name>
    <dbReference type="NCBI Taxonomy" id="3153927"/>
    <lineage>
        <taxon>Bacteria</taxon>
        <taxon>Pseudomonadati</taxon>
        <taxon>Pseudomonadota</taxon>
        <taxon>Betaproteobacteria</taxon>
        <taxon>Neisseriales</taxon>
        <taxon>Chitinibacteraceae</taxon>
        <taxon>Chitinibacter</taxon>
    </lineage>
</organism>
<dbReference type="EMBL" id="CP157355">
    <property type="protein sequence ID" value="XBM02201.1"/>
    <property type="molecule type" value="Genomic_DNA"/>
</dbReference>
<accession>A0AAU7FEY9</accession>
<name>A0AAU7FEY9_9NEIS</name>
<dbReference type="KEGG" id="cmav:ABHF33_08020"/>
<sequence>MHILSSQLQLSSAHEAQSERWLSSEITLSKQPSFSSLLAQVKAEIGSNPATPAATAAADTEAALEAKRKRFQSLLALLFGDHSPCQAKPITPLPTTDLGNTGTAPAAPQWLETTTRVHVRESESCSMNAVGKVCLADGSQRQFAVDYTLRREASYSSVTSTSSVLRDPLVLDFGAPSMALNQDTVNFDLNADGQAEALRLPQAELLFVDRNQNGQADDGTELFGAQSGNGFAELALLDRDGNGWLDSGDAAFEQLKLWHSGSDQVRSLNQAGVGAISVQSVSTPFSEKAADVVLAQLRASGVWLGEQGGAGTVRQIDLNTDLDRRTQVTQKA</sequence>